<evidence type="ECO:0000313" key="15">
    <source>
        <dbReference type="EMBL" id="PNT28248.1"/>
    </source>
</evidence>
<comment type="subcellular location">
    <subcellularLocation>
        <location evidence="1">Secreted</location>
        <location evidence="1">Cell wall</location>
    </subcellularLocation>
</comment>
<dbReference type="GO" id="GO:0042545">
    <property type="term" value="P:cell wall modification"/>
    <property type="evidence" value="ECO:0007669"/>
    <property type="project" value="InterPro"/>
</dbReference>
<evidence type="ECO:0000259" key="14">
    <source>
        <dbReference type="SMART" id="SM00856"/>
    </source>
</evidence>
<keyword evidence="6" id="KW-0134">Cell wall</keyword>
<dbReference type="CDD" id="cd15798">
    <property type="entry name" value="PMEI-like_3"/>
    <property type="match status" value="1"/>
</dbReference>
<dbReference type="SUPFAM" id="SSF101148">
    <property type="entry name" value="Plant invertase/pectin methylesterase inhibitor"/>
    <property type="match status" value="1"/>
</dbReference>
<evidence type="ECO:0000256" key="4">
    <source>
        <dbReference type="ARBA" id="ARBA00007786"/>
    </source>
</evidence>
<feature type="region of interest" description="Disordered" evidence="13">
    <location>
        <begin position="44"/>
        <end position="72"/>
    </location>
</feature>
<evidence type="ECO:0000256" key="6">
    <source>
        <dbReference type="ARBA" id="ARBA00022512"/>
    </source>
</evidence>
<dbReference type="ExpressionAtlas" id="A0A2K1ZSI4">
    <property type="expression patterns" value="baseline and differential"/>
</dbReference>
<reference evidence="15 16" key="1">
    <citation type="journal article" date="2006" name="Science">
        <title>The genome of black cottonwood, Populus trichocarpa (Torr. &amp; Gray).</title>
        <authorList>
            <person name="Tuskan G.A."/>
            <person name="Difazio S."/>
            <person name="Jansson S."/>
            <person name="Bohlmann J."/>
            <person name="Grigoriev I."/>
            <person name="Hellsten U."/>
            <person name="Putnam N."/>
            <person name="Ralph S."/>
            <person name="Rombauts S."/>
            <person name="Salamov A."/>
            <person name="Schein J."/>
            <person name="Sterck L."/>
            <person name="Aerts A."/>
            <person name="Bhalerao R.R."/>
            <person name="Bhalerao R.P."/>
            <person name="Blaudez D."/>
            <person name="Boerjan W."/>
            <person name="Brun A."/>
            <person name="Brunner A."/>
            <person name="Busov V."/>
            <person name="Campbell M."/>
            <person name="Carlson J."/>
            <person name="Chalot M."/>
            <person name="Chapman J."/>
            <person name="Chen G.L."/>
            <person name="Cooper D."/>
            <person name="Coutinho P.M."/>
            <person name="Couturier J."/>
            <person name="Covert S."/>
            <person name="Cronk Q."/>
            <person name="Cunningham R."/>
            <person name="Davis J."/>
            <person name="Degroeve S."/>
            <person name="Dejardin A."/>
            <person name="Depamphilis C."/>
            <person name="Detter J."/>
            <person name="Dirks B."/>
            <person name="Dubchak I."/>
            <person name="Duplessis S."/>
            <person name="Ehlting J."/>
            <person name="Ellis B."/>
            <person name="Gendler K."/>
            <person name="Goodstein D."/>
            <person name="Gribskov M."/>
            <person name="Grimwood J."/>
            <person name="Groover A."/>
            <person name="Gunter L."/>
            <person name="Hamberger B."/>
            <person name="Heinze B."/>
            <person name="Helariutta Y."/>
            <person name="Henrissat B."/>
            <person name="Holligan D."/>
            <person name="Holt R."/>
            <person name="Huang W."/>
            <person name="Islam-Faridi N."/>
            <person name="Jones S."/>
            <person name="Jones-Rhoades M."/>
            <person name="Jorgensen R."/>
            <person name="Joshi C."/>
            <person name="Kangasjarvi J."/>
            <person name="Karlsson J."/>
            <person name="Kelleher C."/>
            <person name="Kirkpatrick R."/>
            <person name="Kirst M."/>
            <person name="Kohler A."/>
            <person name="Kalluri U."/>
            <person name="Larimer F."/>
            <person name="Leebens-Mack J."/>
            <person name="Leple J.C."/>
            <person name="Locascio P."/>
            <person name="Lou Y."/>
            <person name="Lucas S."/>
            <person name="Martin F."/>
            <person name="Montanini B."/>
            <person name="Napoli C."/>
            <person name="Nelson D.R."/>
            <person name="Nelson C."/>
            <person name="Nieminen K."/>
            <person name="Nilsson O."/>
            <person name="Pereda V."/>
            <person name="Peter G."/>
            <person name="Philippe R."/>
            <person name="Pilate G."/>
            <person name="Poliakov A."/>
            <person name="Razumovskaya J."/>
            <person name="Richardson P."/>
            <person name="Rinaldi C."/>
            <person name="Ritland K."/>
            <person name="Rouze P."/>
            <person name="Ryaboy D."/>
            <person name="Schmutz J."/>
            <person name="Schrader J."/>
            <person name="Segerman B."/>
            <person name="Shin H."/>
            <person name="Siddiqui A."/>
            <person name="Sterky F."/>
            <person name="Terry A."/>
            <person name="Tsai C.J."/>
            <person name="Uberbacher E."/>
            <person name="Unneberg P."/>
            <person name="Vahala J."/>
            <person name="Wall K."/>
            <person name="Wessler S."/>
            <person name="Yang G."/>
            <person name="Yin T."/>
            <person name="Douglas C."/>
            <person name="Marra M."/>
            <person name="Sandberg G."/>
            <person name="Van de Peer Y."/>
            <person name="Rokhsar D."/>
        </authorList>
    </citation>
    <scope>NUCLEOTIDE SEQUENCE [LARGE SCALE GENOMIC DNA]</scope>
    <source>
        <strain evidence="16">cv. Nisqually</strain>
    </source>
</reference>
<evidence type="ECO:0000256" key="7">
    <source>
        <dbReference type="ARBA" id="ARBA00022801"/>
    </source>
</evidence>
<comment type="similarity">
    <text evidence="3">In the N-terminal section; belongs to the PMEI family.</text>
</comment>
<comment type="catalytic activity">
    <reaction evidence="11">
        <text>[(1-&gt;4)-alpha-D-galacturonosyl methyl ester](n) + n H2O = [(1-&gt;4)-alpha-D-galacturonosyl](n) + n methanol + n H(+)</text>
        <dbReference type="Rhea" id="RHEA:22380"/>
        <dbReference type="Rhea" id="RHEA-COMP:14570"/>
        <dbReference type="Rhea" id="RHEA-COMP:14573"/>
        <dbReference type="ChEBI" id="CHEBI:15377"/>
        <dbReference type="ChEBI" id="CHEBI:15378"/>
        <dbReference type="ChEBI" id="CHEBI:17790"/>
        <dbReference type="ChEBI" id="CHEBI:140522"/>
        <dbReference type="ChEBI" id="CHEBI:140523"/>
        <dbReference type="EC" id="3.1.1.11"/>
    </reaction>
</comment>
<name>A0A2K1ZSI4_POPTR</name>
<feature type="domain" description="Pectinesterase inhibitor" evidence="14">
    <location>
        <begin position="70"/>
        <end position="219"/>
    </location>
</feature>
<comment type="similarity">
    <text evidence="4">In the C-terminal section; belongs to the pectinesterase family.</text>
</comment>
<keyword evidence="10" id="KW-0325">Glycoprotein</keyword>
<evidence type="ECO:0000256" key="5">
    <source>
        <dbReference type="ARBA" id="ARBA00013229"/>
    </source>
</evidence>
<dbReference type="GO" id="GO:0030599">
    <property type="term" value="F:pectinesterase activity"/>
    <property type="evidence" value="ECO:0007669"/>
    <property type="project" value="UniProtKB-EC"/>
</dbReference>
<gene>
    <name evidence="15" type="ORF">POPTR_007G107300</name>
</gene>
<dbReference type="InterPro" id="IPR000070">
    <property type="entry name" value="Pectinesterase_cat"/>
</dbReference>
<sequence length="584" mass="63890">MTTSSTTHSRKPRNFLYISMASLLSFSLFSLFLFLSLSSSSTTTLKTNSHHPTKQKQKPRPNVPPSSASTTPPEILQACKATRFQDTCVSSLSNPNVPRNPTPLQIIQSAISVSNTNLKTAQSMVKSILDSSTGNINRTTAAKNCVEALINSQYRITRSTDDALPRGRVKDARAWMGAALLYQYDCSNALKYANDTSLTRQTMSFLDTLMAFSSNALSMIVSYDAFGNDTKSWGPPKTERDGVWELGSAPGSGGDFGSGFRGGFPSELTADVTVCKDTSNGGCYKTVQEAVNTAPDNEWGHRYVIHIKEGVYNEIVRVPLEKKNVVFLGDGMGKTVITGSLAVGQPGISTYNTATVGVLGDGFMASGLTIQNTAGAPTHQAVAFRSDSDLSIIENCEFLGNQDTLYAHSLRQFYKSCHIEGNVDFIFGNSAAIFQDCQILIRPRQEKPEKGENNAVTAHGRTDPAQSTGFVFQNCLINGTEEYMALYRSKPSVHKNFLGRPWKEFSRTVFIHCNLEALLTPQGWMPWSGDFALKTLYYGEFENSGPGSDSSQRVTWSSQIPAEHVATYSVQHFIQGDEWIPTSS</sequence>
<keyword evidence="16" id="KW-1185">Reference proteome</keyword>
<dbReference type="PANTHER" id="PTHR31707">
    <property type="entry name" value="PECTINESTERASE"/>
    <property type="match status" value="1"/>
</dbReference>
<evidence type="ECO:0000256" key="9">
    <source>
        <dbReference type="ARBA" id="ARBA00023157"/>
    </source>
</evidence>
<comment type="function">
    <text evidence="12">Acts in the modification of cell walls via demethylesterification of cell wall pectin.</text>
</comment>
<dbReference type="UniPathway" id="UPA00545">
    <property type="reaction ID" value="UER00823"/>
</dbReference>
<dbReference type="FunFam" id="1.20.140.40:FF:000021">
    <property type="entry name" value="Probable pectinesterase/pectinesterase inhibitor 51"/>
    <property type="match status" value="1"/>
</dbReference>
<evidence type="ECO:0000256" key="1">
    <source>
        <dbReference type="ARBA" id="ARBA00004191"/>
    </source>
</evidence>
<dbReference type="GO" id="GO:0004857">
    <property type="term" value="F:enzyme inhibitor activity"/>
    <property type="evidence" value="ECO:0007669"/>
    <property type="project" value="InterPro"/>
</dbReference>
<evidence type="ECO:0000313" key="16">
    <source>
        <dbReference type="Proteomes" id="UP000006729"/>
    </source>
</evidence>
<dbReference type="Pfam" id="PF04043">
    <property type="entry name" value="PMEI"/>
    <property type="match status" value="1"/>
</dbReference>
<dbReference type="EC" id="3.1.1.11" evidence="5"/>
<evidence type="ECO:0000256" key="11">
    <source>
        <dbReference type="ARBA" id="ARBA00047928"/>
    </source>
</evidence>
<protein>
    <recommendedName>
        <fullName evidence="5">pectinesterase</fullName>
        <ecNumber evidence="5">3.1.1.11</ecNumber>
    </recommendedName>
</protein>
<evidence type="ECO:0000256" key="8">
    <source>
        <dbReference type="ARBA" id="ARBA00023085"/>
    </source>
</evidence>
<organism evidence="15 16">
    <name type="scientific">Populus trichocarpa</name>
    <name type="common">Western balsam poplar</name>
    <name type="synonym">Populus balsamifera subsp. trichocarpa</name>
    <dbReference type="NCBI Taxonomy" id="3694"/>
    <lineage>
        <taxon>Eukaryota</taxon>
        <taxon>Viridiplantae</taxon>
        <taxon>Streptophyta</taxon>
        <taxon>Embryophyta</taxon>
        <taxon>Tracheophyta</taxon>
        <taxon>Spermatophyta</taxon>
        <taxon>Magnoliopsida</taxon>
        <taxon>eudicotyledons</taxon>
        <taxon>Gunneridae</taxon>
        <taxon>Pentapetalae</taxon>
        <taxon>rosids</taxon>
        <taxon>fabids</taxon>
        <taxon>Malpighiales</taxon>
        <taxon>Salicaceae</taxon>
        <taxon>Saliceae</taxon>
        <taxon>Populus</taxon>
    </lineage>
</organism>
<dbReference type="InterPro" id="IPR035513">
    <property type="entry name" value="Invertase/methylesterase_inhib"/>
</dbReference>
<dbReference type="Gene3D" id="1.20.140.40">
    <property type="entry name" value="Invertase/pectin methylesterase inhibitor family protein"/>
    <property type="match status" value="1"/>
</dbReference>
<evidence type="ECO:0000256" key="2">
    <source>
        <dbReference type="ARBA" id="ARBA00005184"/>
    </source>
</evidence>
<evidence type="ECO:0000256" key="13">
    <source>
        <dbReference type="SAM" id="MobiDB-lite"/>
    </source>
</evidence>
<dbReference type="SMART" id="SM00856">
    <property type="entry name" value="PMEI"/>
    <property type="match status" value="1"/>
</dbReference>
<accession>A0A2K1ZSI4</accession>
<feature type="compositionally biased region" description="Basic residues" evidence="13">
    <location>
        <begin position="48"/>
        <end position="59"/>
    </location>
</feature>
<dbReference type="AlphaFoldDB" id="A0A2K1ZSI4"/>
<dbReference type="EMBL" id="CM009296">
    <property type="protein sequence ID" value="PNT28248.1"/>
    <property type="molecule type" value="Genomic_DNA"/>
</dbReference>
<keyword evidence="7" id="KW-0378">Hydrolase</keyword>
<evidence type="ECO:0000256" key="10">
    <source>
        <dbReference type="ARBA" id="ARBA00023180"/>
    </source>
</evidence>
<evidence type="ECO:0000256" key="12">
    <source>
        <dbReference type="ARBA" id="ARBA00057335"/>
    </source>
</evidence>
<dbReference type="InterPro" id="IPR006501">
    <property type="entry name" value="Pectinesterase_inhib_dom"/>
</dbReference>
<dbReference type="Pfam" id="PF01095">
    <property type="entry name" value="Pectinesterase"/>
    <property type="match status" value="1"/>
</dbReference>
<proteinExistence type="inferred from homology"/>
<dbReference type="InterPro" id="IPR011050">
    <property type="entry name" value="Pectin_lyase_fold/virulence"/>
</dbReference>
<dbReference type="InterPro" id="IPR012334">
    <property type="entry name" value="Pectin_lyas_fold"/>
</dbReference>
<dbReference type="SUPFAM" id="SSF51126">
    <property type="entry name" value="Pectin lyase-like"/>
    <property type="match status" value="1"/>
</dbReference>
<keyword evidence="9" id="KW-1015">Disulfide bond</keyword>
<comment type="pathway">
    <text evidence="2">Glycan metabolism; pectin degradation; 2-dehydro-3-deoxy-D-gluconate from pectin: step 1/5.</text>
</comment>
<dbReference type="Proteomes" id="UP000006729">
    <property type="component" value="Chromosome 7"/>
</dbReference>
<dbReference type="Gene3D" id="2.160.20.10">
    <property type="entry name" value="Single-stranded right-handed beta-helix, Pectin lyase-like"/>
    <property type="match status" value="1"/>
</dbReference>
<dbReference type="NCBIfam" id="TIGR01614">
    <property type="entry name" value="PME_inhib"/>
    <property type="match status" value="1"/>
</dbReference>
<dbReference type="FunFam" id="2.160.20.10:FF:000001">
    <property type="entry name" value="Pectinesterase"/>
    <property type="match status" value="1"/>
</dbReference>
<evidence type="ECO:0000256" key="3">
    <source>
        <dbReference type="ARBA" id="ARBA00006027"/>
    </source>
</evidence>
<keyword evidence="6" id="KW-0964">Secreted</keyword>
<keyword evidence="8" id="KW-0063">Aspartyl esterase</keyword>
<dbReference type="GO" id="GO:0045490">
    <property type="term" value="P:pectin catabolic process"/>
    <property type="evidence" value="ECO:0007669"/>
    <property type="project" value="UniProtKB-UniPathway"/>
</dbReference>